<dbReference type="Pfam" id="PF00607">
    <property type="entry name" value="Gag_p24"/>
    <property type="match status" value="1"/>
</dbReference>
<protein>
    <submittedName>
        <fullName evidence="5">Uncharacterized protein</fullName>
    </submittedName>
</protein>
<dbReference type="SUPFAM" id="SSF47943">
    <property type="entry name" value="Retrovirus capsid protein, N-terminal core domain"/>
    <property type="match status" value="1"/>
</dbReference>
<sequence>MPSSPVVLPKSSSQFYCPENDGEGFSSSTVLSPFPAVPALPQNGGDRMAQPTFFPSSSQNPLALPPPRPVFAPPPPNVTSVSSSFASGPAPCVRSPRLSRGHSSLSSAPAYQEEPSGSHASSSGSHAVETGTDAILNPEPGASSGPFAAPVTYNRAGGNPTWKPFDPAGLKELCKVQKEFGRESPYFWNLLRATLTNTVLVPADLQSIFSCLLSPAKFEVWDDGCRKQLGEVLPILLQDPNNAGVSMDHLTGEGLLAKPQDQARNTPEPVLNAVKHAAEQAFLMMPPKSAPLLNFTEIWQLPNEPFIDFIDKLKLVVEKQVEDTRIRESIITQIAKANANEPCKRVIMTLPLDPPPTLKQMIRHCTTLVPIGQPNLKTRGNVVGAAGAAEATAPQDKRMKNRTWTCHRCGKPGHVARNC</sequence>
<dbReference type="InterPro" id="IPR008916">
    <property type="entry name" value="Retrov_capsid_C"/>
</dbReference>
<keyword evidence="2" id="KW-0863">Zinc-finger</keyword>
<dbReference type="InterPro" id="IPR036875">
    <property type="entry name" value="Znf_CCHC_sf"/>
</dbReference>
<dbReference type="GO" id="GO:0016032">
    <property type="term" value="P:viral process"/>
    <property type="evidence" value="ECO:0007669"/>
    <property type="project" value="InterPro"/>
</dbReference>
<feature type="region of interest" description="Disordered" evidence="4">
    <location>
        <begin position="36"/>
        <end position="149"/>
    </location>
</feature>
<dbReference type="GO" id="GO:0008270">
    <property type="term" value="F:zinc ion binding"/>
    <property type="evidence" value="ECO:0007669"/>
    <property type="project" value="UniProtKB-KW"/>
</dbReference>
<feature type="compositionally biased region" description="Low complexity" evidence="4">
    <location>
        <begin position="117"/>
        <end position="127"/>
    </location>
</feature>
<dbReference type="SUPFAM" id="SSF57756">
    <property type="entry name" value="Retrovirus zinc finger-like domains"/>
    <property type="match status" value="1"/>
</dbReference>
<evidence type="ECO:0000256" key="2">
    <source>
        <dbReference type="ARBA" id="ARBA00022771"/>
    </source>
</evidence>
<organism evidence="5 6">
    <name type="scientific">Corvus moneduloides</name>
    <name type="common">New Caledonian crow</name>
    <dbReference type="NCBI Taxonomy" id="1196302"/>
    <lineage>
        <taxon>Eukaryota</taxon>
        <taxon>Metazoa</taxon>
        <taxon>Chordata</taxon>
        <taxon>Craniata</taxon>
        <taxon>Vertebrata</taxon>
        <taxon>Euteleostomi</taxon>
        <taxon>Archelosauria</taxon>
        <taxon>Archosauria</taxon>
        <taxon>Dinosauria</taxon>
        <taxon>Saurischia</taxon>
        <taxon>Theropoda</taxon>
        <taxon>Coelurosauria</taxon>
        <taxon>Aves</taxon>
        <taxon>Neognathae</taxon>
        <taxon>Neoaves</taxon>
        <taxon>Telluraves</taxon>
        <taxon>Australaves</taxon>
        <taxon>Passeriformes</taxon>
        <taxon>Corvoidea</taxon>
        <taxon>Corvidae</taxon>
        <taxon>Corvus</taxon>
    </lineage>
</organism>
<keyword evidence="6" id="KW-1185">Reference proteome</keyword>
<evidence type="ECO:0000313" key="6">
    <source>
        <dbReference type="Proteomes" id="UP000694553"/>
    </source>
</evidence>
<dbReference type="SUPFAM" id="SSF47353">
    <property type="entry name" value="Retrovirus capsid dimerization domain-like"/>
    <property type="match status" value="1"/>
</dbReference>
<dbReference type="Pfam" id="PF00098">
    <property type="entry name" value="zf-CCHC"/>
    <property type="match status" value="1"/>
</dbReference>
<reference evidence="5" key="2">
    <citation type="submission" date="2025-08" db="UniProtKB">
        <authorList>
            <consortium name="Ensembl"/>
        </authorList>
    </citation>
    <scope>IDENTIFICATION</scope>
</reference>
<dbReference type="InterPro" id="IPR045345">
    <property type="entry name" value="Gag_p24_C"/>
</dbReference>
<evidence type="ECO:0000256" key="3">
    <source>
        <dbReference type="ARBA" id="ARBA00022833"/>
    </source>
</evidence>
<dbReference type="Proteomes" id="UP000694553">
    <property type="component" value="Unassembled WGS sequence"/>
</dbReference>
<keyword evidence="1" id="KW-0479">Metal-binding</keyword>
<reference evidence="5" key="3">
    <citation type="submission" date="2025-09" db="UniProtKB">
        <authorList>
            <consortium name="Ensembl"/>
        </authorList>
    </citation>
    <scope>IDENTIFICATION</scope>
</reference>
<accession>A0A8U7N7L4</accession>
<evidence type="ECO:0000256" key="4">
    <source>
        <dbReference type="SAM" id="MobiDB-lite"/>
    </source>
</evidence>
<name>A0A8U7N7L4_CORMO</name>
<dbReference type="PANTHER" id="PTHR40389">
    <property type="entry name" value="ENDOGENOUS RETROVIRUS GROUP K MEMBER 24 GAG POLYPROTEIN-RELATED"/>
    <property type="match status" value="1"/>
</dbReference>
<reference evidence="6" key="1">
    <citation type="submission" date="2019-10" db="EMBL/GenBank/DDBJ databases">
        <title>Corvus moneduloides (New Caledonian crow) genome, bCorMon1, primary haplotype.</title>
        <authorList>
            <person name="Rutz C."/>
            <person name="Fungtammasan C."/>
            <person name="Mountcastle J."/>
            <person name="Formenti G."/>
            <person name="Chow W."/>
            <person name="Howe K."/>
            <person name="Steele M.P."/>
            <person name="Fernandes J."/>
            <person name="Gilbert M.T.P."/>
            <person name="Fedrigo O."/>
            <person name="Jarvis E.D."/>
            <person name="Gemmell N."/>
        </authorList>
    </citation>
    <scope>NUCLEOTIDE SEQUENCE [LARGE SCALE GENOMIC DNA]</scope>
</reference>
<dbReference type="InterPro" id="IPR008919">
    <property type="entry name" value="Retrov_capsid_N"/>
</dbReference>
<feature type="compositionally biased region" description="Pro residues" evidence="4">
    <location>
        <begin position="63"/>
        <end position="77"/>
    </location>
</feature>
<keyword evidence="3" id="KW-0862">Zinc</keyword>
<dbReference type="Pfam" id="PF19317">
    <property type="entry name" value="Gag_p24_C"/>
    <property type="match status" value="1"/>
</dbReference>
<dbReference type="GO" id="GO:0003676">
    <property type="term" value="F:nucleic acid binding"/>
    <property type="evidence" value="ECO:0007669"/>
    <property type="project" value="InterPro"/>
</dbReference>
<dbReference type="AlphaFoldDB" id="A0A8U7N7L4"/>
<evidence type="ECO:0000256" key="1">
    <source>
        <dbReference type="ARBA" id="ARBA00022723"/>
    </source>
</evidence>
<dbReference type="InterPro" id="IPR050195">
    <property type="entry name" value="Primate_lentivir_Gag_pol-like"/>
</dbReference>
<dbReference type="OMA" id="ANANEPC"/>
<proteinExistence type="predicted"/>
<dbReference type="PANTHER" id="PTHR40389:SF3">
    <property type="entry name" value="IGE-BINDING PROTEIN"/>
    <property type="match status" value="1"/>
</dbReference>
<dbReference type="Gene3D" id="1.10.1200.30">
    <property type="match status" value="1"/>
</dbReference>
<dbReference type="InterPro" id="IPR001878">
    <property type="entry name" value="Znf_CCHC"/>
</dbReference>
<dbReference type="Ensembl" id="ENSCMUT00000037043.1">
    <property type="protein sequence ID" value="ENSCMUP00000035164.1"/>
    <property type="gene ID" value="ENSCMUG00000018380.1"/>
</dbReference>
<dbReference type="Gene3D" id="1.10.375.10">
    <property type="entry name" value="Human Immunodeficiency Virus Type 1 Capsid Protein"/>
    <property type="match status" value="1"/>
</dbReference>
<dbReference type="PROSITE" id="PS50158">
    <property type="entry name" value="ZF_CCHC"/>
    <property type="match status" value="1"/>
</dbReference>
<evidence type="ECO:0000313" key="5">
    <source>
        <dbReference type="Ensembl" id="ENSCMUP00000035164.1"/>
    </source>
</evidence>